<feature type="region of interest" description="Disordered" evidence="1">
    <location>
        <begin position="1"/>
        <end position="25"/>
    </location>
</feature>
<evidence type="ECO:0000256" key="1">
    <source>
        <dbReference type="SAM" id="MobiDB-lite"/>
    </source>
</evidence>
<proteinExistence type="predicted"/>
<dbReference type="Proteomes" id="UP000765509">
    <property type="component" value="Unassembled WGS sequence"/>
</dbReference>
<dbReference type="EMBL" id="AVOT02083567">
    <property type="protein sequence ID" value="MBW0568960.1"/>
    <property type="molecule type" value="Genomic_DNA"/>
</dbReference>
<accession>A0A9Q3JWW7</accession>
<name>A0A9Q3JWW7_9BASI</name>
<reference evidence="2" key="1">
    <citation type="submission" date="2021-03" db="EMBL/GenBank/DDBJ databases">
        <title>Draft genome sequence of rust myrtle Austropuccinia psidii MF-1, a brazilian biotype.</title>
        <authorList>
            <person name="Quecine M.C."/>
            <person name="Pachon D.M.R."/>
            <person name="Bonatelli M.L."/>
            <person name="Correr F.H."/>
            <person name="Franceschini L.M."/>
            <person name="Leite T.F."/>
            <person name="Margarido G.R.A."/>
            <person name="Almeida C.A."/>
            <person name="Ferrarezi J.A."/>
            <person name="Labate C.A."/>
        </authorList>
    </citation>
    <scope>NUCLEOTIDE SEQUENCE</scope>
    <source>
        <strain evidence="2">MF-1</strain>
    </source>
</reference>
<organism evidence="2 3">
    <name type="scientific">Austropuccinia psidii MF-1</name>
    <dbReference type="NCBI Taxonomy" id="1389203"/>
    <lineage>
        <taxon>Eukaryota</taxon>
        <taxon>Fungi</taxon>
        <taxon>Dikarya</taxon>
        <taxon>Basidiomycota</taxon>
        <taxon>Pucciniomycotina</taxon>
        <taxon>Pucciniomycetes</taxon>
        <taxon>Pucciniales</taxon>
        <taxon>Sphaerophragmiaceae</taxon>
        <taxon>Austropuccinia</taxon>
    </lineage>
</organism>
<protein>
    <submittedName>
        <fullName evidence="2">Uncharacterized protein</fullName>
    </submittedName>
</protein>
<gene>
    <name evidence="2" type="ORF">O181_108675</name>
</gene>
<evidence type="ECO:0000313" key="2">
    <source>
        <dbReference type="EMBL" id="MBW0568960.1"/>
    </source>
</evidence>
<evidence type="ECO:0000313" key="3">
    <source>
        <dbReference type="Proteomes" id="UP000765509"/>
    </source>
</evidence>
<comment type="caution">
    <text evidence="2">The sequence shown here is derived from an EMBL/GenBank/DDBJ whole genome shotgun (WGS) entry which is preliminary data.</text>
</comment>
<dbReference type="AlphaFoldDB" id="A0A9Q3JWW7"/>
<sequence length="169" mass="18382">MQLSGSIEKTNPLTPQRTDGISSGSSIKAKDFHRLTSSSLPLRTTPMRVDLACLAQLINGRSRENDSCTDIENKPPSRSGINLEKTLHHLSPPSTKRITTPPSGMLQGGDYKSEQYCSSGLEKKSQHLALAKQTGIKLINNFADALLSCDHSQQKWGTPSHNGRRSEGA</sequence>
<keyword evidence="3" id="KW-1185">Reference proteome</keyword>